<evidence type="ECO:0000313" key="1">
    <source>
        <dbReference type="EMBL" id="KAF4641917.1"/>
    </source>
</evidence>
<keyword evidence="2" id="KW-1185">Reference proteome</keyword>
<sequence length="83" mass="9192">MSAVLSGAEDLISILTYKRKHISCHSKRIVARWHFLQKNHILSVLFAPLCRAARSTSEISDHANGDAQLEAKTAVVYLFLNGA</sequence>
<proteinExistence type="predicted"/>
<organism evidence="1 2">
    <name type="scientific">Toxoplasma gondii</name>
    <dbReference type="NCBI Taxonomy" id="5811"/>
    <lineage>
        <taxon>Eukaryota</taxon>
        <taxon>Sar</taxon>
        <taxon>Alveolata</taxon>
        <taxon>Apicomplexa</taxon>
        <taxon>Conoidasida</taxon>
        <taxon>Coccidia</taxon>
        <taxon>Eucoccidiorida</taxon>
        <taxon>Eimeriorina</taxon>
        <taxon>Sarcocystidae</taxon>
        <taxon>Toxoplasma</taxon>
    </lineage>
</organism>
<dbReference type="AlphaFoldDB" id="A0A7J6K4F0"/>
<accession>A0A7J6K4F0</accession>
<comment type="caution">
    <text evidence="1">The sequence shown here is derived from an EMBL/GenBank/DDBJ whole genome shotgun (WGS) entry which is preliminary data.</text>
</comment>
<evidence type="ECO:0000313" key="2">
    <source>
        <dbReference type="Proteomes" id="UP000557509"/>
    </source>
</evidence>
<dbReference type="EMBL" id="JAAUHK010000194">
    <property type="protein sequence ID" value="KAF4641917.1"/>
    <property type="molecule type" value="Genomic_DNA"/>
</dbReference>
<gene>
    <name evidence="1" type="ORF">TGRH88_077290</name>
</gene>
<dbReference type="Proteomes" id="UP000557509">
    <property type="component" value="Unassembled WGS sequence"/>
</dbReference>
<reference evidence="1 2" key="1">
    <citation type="submission" date="2020-03" db="EMBL/GenBank/DDBJ databases">
        <title>Genome sequence of Toxoplasma gondii RH-88 strain.</title>
        <authorList>
            <person name="Lorenzi H.A."/>
            <person name="Venepally P."/>
            <person name="Rozenberg A."/>
            <person name="Sibley D."/>
        </authorList>
    </citation>
    <scope>NUCLEOTIDE SEQUENCE [LARGE SCALE GENOMIC DNA]</scope>
    <source>
        <strain evidence="1 2">RH-88</strain>
    </source>
</reference>
<protein>
    <submittedName>
        <fullName evidence="1">Uncharacterized protein</fullName>
    </submittedName>
</protein>
<name>A0A7J6K4F0_TOXGO</name>